<keyword evidence="1" id="KW-0812">Transmembrane</keyword>
<proteinExistence type="predicted"/>
<organism evidence="2 3">
    <name type="scientific">Sphingomonas sanxanigenens DSM 19645 = NX02</name>
    <dbReference type="NCBI Taxonomy" id="1123269"/>
    <lineage>
        <taxon>Bacteria</taxon>
        <taxon>Pseudomonadati</taxon>
        <taxon>Pseudomonadota</taxon>
        <taxon>Alphaproteobacteria</taxon>
        <taxon>Sphingomonadales</taxon>
        <taxon>Sphingomonadaceae</taxon>
        <taxon>Sphingomonas</taxon>
    </lineage>
</organism>
<dbReference type="EMBL" id="CP006644">
    <property type="protein sequence ID" value="AHE53585.1"/>
    <property type="molecule type" value="Genomic_DNA"/>
</dbReference>
<dbReference type="AlphaFoldDB" id="W0AD41"/>
<accession>W0AD41</accession>
<evidence type="ECO:0000313" key="2">
    <source>
        <dbReference type="EMBL" id="AHE53585.1"/>
    </source>
</evidence>
<sequence>MVHNMGDYRYFGLVLLVAVGSAVFFNFGELWGHIYGVLPMHCSLQVR</sequence>
<feature type="transmembrane region" description="Helical" evidence="1">
    <location>
        <begin position="12"/>
        <end position="31"/>
    </location>
</feature>
<reference evidence="2 3" key="1">
    <citation type="submission" date="2013-07" db="EMBL/GenBank/DDBJ databases">
        <title>Completed genome of Sphingomonas sanxanigenens NX02.</title>
        <authorList>
            <person name="Ma T."/>
            <person name="Huang H."/>
            <person name="Wu M."/>
            <person name="Li X."/>
            <person name="Li G."/>
        </authorList>
    </citation>
    <scope>NUCLEOTIDE SEQUENCE [LARGE SCALE GENOMIC DNA]</scope>
    <source>
        <strain evidence="2 3">NX02</strain>
    </source>
</reference>
<keyword evidence="1" id="KW-1133">Transmembrane helix</keyword>
<evidence type="ECO:0000256" key="1">
    <source>
        <dbReference type="SAM" id="Phobius"/>
    </source>
</evidence>
<protein>
    <submittedName>
        <fullName evidence="2">Uncharacterized protein</fullName>
    </submittedName>
</protein>
<name>W0AD41_9SPHN</name>
<gene>
    <name evidence="2" type="ORF">NX02_09320</name>
</gene>
<dbReference type="HOGENOM" id="CLU_3173330_0_0_5"/>
<keyword evidence="3" id="KW-1185">Reference proteome</keyword>
<keyword evidence="1" id="KW-0472">Membrane</keyword>
<dbReference type="KEGG" id="ssan:NX02_09320"/>
<dbReference type="Proteomes" id="UP000018851">
    <property type="component" value="Chromosome"/>
</dbReference>
<evidence type="ECO:0000313" key="3">
    <source>
        <dbReference type="Proteomes" id="UP000018851"/>
    </source>
</evidence>